<dbReference type="SUPFAM" id="SSF81901">
    <property type="entry name" value="HCP-like"/>
    <property type="match status" value="2"/>
</dbReference>
<dbReference type="Gene3D" id="1.25.40.10">
    <property type="entry name" value="Tetratricopeptide repeat domain"/>
    <property type="match status" value="1"/>
</dbReference>
<sequence>MKKILAATLLALSCSTVFAADVPKPSIDPAFTKVQELIKAKNYTEAYQELDKIGKTGNAQALYNLGFLTQMGQGTPKDDKKALKYYQESASKGYSVANYILAQSYATGSLGLAKDDKKAREYLEKASAQGFEDASVELAVLLFSENKPESDKKGLQKLEPLIKKGNFQAIHAKALYDITAGYKTKNEASIKQGLNAIQELAKKGYIPALMAVANMMTNGNIVEQNLTEAKNIYTALAKDNVPRAKESLELVNKLIAEKAKAPT</sequence>
<name>A0A1Y3CCJ2_9GAMM</name>
<protein>
    <recommendedName>
        <fullName evidence="4">Sel1 repeat family protein</fullName>
    </recommendedName>
</protein>
<dbReference type="EMBL" id="NEGB01000006">
    <property type="protein sequence ID" value="OTG64779.1"/>
    <property type="molecule type" value="Genomic_DNA"/>
</dbReference>
<dbReference type="GO" id="GO:0036503">
    <property type="term" value="P:ERAD pathway"/>
    <property type="evidence" value="ECO:0007669"/>
    <property type="project" value="TreeGrafter"/>
</dbReference>
<accession>A0A1Y3CCJ2</accession>
<dbReference type="InterPro" id="IPR050767">
    <property type="entry name" value="Sel1_AlgK"/>
</dbReference>
<evidence type="ECO:0000313" key="3">
    <source>
        <dbReference type="Proteomes" id="UP000242765"/>
    </source>
</evidence>
<dbReference type="OrthoDB" id="5678063at2"/>
<comment type="caution">
    <text evidence="2">The sequence shown here is derived from an EMBL/GenBank/DDBJ whole genome shotgun (WGS) entry which is preliminary data.</text>
</comment>
<dbReference type="InterPro" id="IPR006597">
    <property type="entry name" value="Sel1-like"/>
</dbReference>
<evidence type="ECO:0000256" key="1">
    <source>
        <dbReference type="SAM" id="SignalP"/>
    </source>
</evidence>
<proteinExistence type="predicted"/>
<evidence type="ECO:0008006" key="4">
    <source>
        <dbReference type="Google" id="ProtNLM"/>
    </source>
</evidence>
<keyword evidence="3" id="KW-1185">Reference proteome</keyword>
<gene>
    <name evidence="2" type="ORF">B9T28_11270</name>
</gene>
<feature type="signal peptide" evidence="1">
    <location>
        <begin position="1"/>
        <end position="19"/>
    </location>
</feature>
<organism evidence="2 3">
    <name type="scientific">Acinetobacter silvestris</name>
    <dbReference type="NCBI Taxonomy" id="1977882"/>
    <lineage>
        <taxon>Bacteria</taxon>
        <taxon>Pseudomonadati</taxon>
        <taxon>Pseudomonadota</taxon>
        <taxon>Gammaproteobacteria</taxon>
        <taxon>Moraxellales</taxon>
        <taxon>Moraxellaceae</taxon>
        <taxon>Acinetobacter</taxon>
    </lineage>
</organism>
<dbReference type="AlphaFoldDB" id="A0A1Y3CCJ2"/>
<reference evidence="2 3" key="1">
    <citation type="submission" date="2017-04" db="EMBL/GenBank/DDBJ databases">
        <title>High diversity of culturable Acinetobacter species in natural soil and water ecosystems.</title>
        <authorList>
            <person name="Nemec A."/>
            <person name="Radolfova-Krizova L."/>
        </authorList>
    </citation>
    <scope>NUCLEOTIDE SEQUENCE [LARGE SCALE GENOMIC DNA]</scope>
    <source>
        <strain evidence="2 3">ANC 4999</strain>
    </source>
</reference>
<keyword evidence="1" id="KW-0732">Signal</keyword>
<dbReference type="RefSeq" id="WP_086204086.1">
    <property type="nucleotide sequence ID" value="NZ_NEGB01000006.1"/>
</dbReference>
<dbReference type="InterPro" id="IPR011990">
    <property type="entry name" value="TPR-like_helical_dom_sf"/>
</dbReference>
<dbReference type="STRING" id="1977882.B9T28_11270"/>
<dbReference type="SMART" id="SM00671">
    <property type="entry name" value="SEL1"/>
    <property type="match status" value="3"/>
</dbReference>
<dbReference type="PANTHER" id="PTHR11102:SF147">
    <property type="entry name" value="SEL1L ADAPTOR SUBUNIT OF ERAD E3 UBIQUITIN LIGASE"/>
    <property type="match status" value="1"/>
</dbReference>
<dbReference type="Proteomes" id="UP000242765">
    <property type="component" value="Unassembled WGS sequence"/>
</dbReference>
<dbReference type="Pfam" id="PF08238">
    <property type="entry name" value="Sel1"/>
    <property type="match status" value="3"/>
</dbReference>
<feature type="chain" id="PRO_5011002434" description="Sel1 repeat family protein" evidence="1">
    <location>
        <begin position="20"/>
        <end position="263"/>
    </location>
</feature>
<dbReference type="PANTHER" id="PTHR11102">
    <property type="entry name" value="SEL-1-LIKE PROTEIN"/>
    <property type="match status" value="1"/>
</dbReference>
<evidence type="ECO:0000313" key="2">
    <source>
        <dbReference type="EMBL" id="OTG64779.1"/>
    </source>
</evidence>